<gene>
    <name evidence="1" type="ordered locus">Reut_A2199</name>
</gene>
<accession>Q46Z71</accession>
<dbReference type="STRING" id="264198.Reut_A2199"/>
<dbReference type="EMBL" id="CP000090">
    <property type="protein sequence ID" value="AAZ61562.1"/>
    <property type="molecule type" value="Genomic_DNA"/>
</dbReference>
<dbReference type="eggNOG" id="COG4928">
    <property type="taxonomic scope" value="Bacteria"/>
</dbReference>
<protein>
    <submittedName>
        <fullName evidence="1">Uncharacterized protein</fullName>
    </submittedName>
</protein>
<organism evidence="1">
    <name type="scientific">Cupriavidus pinatubonensis (strain JMP 134 / LMG 1197)</name>
    <name type="common">Cupriavidus necator (strain JMP 134)</name>
    <dbReference type="NCBI Taxonomy" id="264198"/>
    <lineage>
        <taxon>Bacteria</taxon>
        <taxon>Pseudomonadati</taxon>
        <taxon>Pseudomonadota</taxon>
        <taxon>Betaproteobacteria</taxon>
        <taxon>Burkholderiales</taxon>
        <taxon>Burkholderiaceae</taxon>
        <taxon>Cupriavidus</taxon>
    </lineage>
</organism>
<proteinExistence type="predicted"/>
<dbReference type="OrthoDB" id="88903at2"/>
<sequence>MLAHRSIDGEPLTALHTKKLTTPDALLPMIAGRYSNPSNYLYSVFPSTVPLLKYATPNVMGPALQQLFAQAKGMPGHYSWLHSWIARDWPERSEGLGSYDPQAIYNDAHAFAISYPPESKKGLLTSMAEMLKRELVPASDSSKLAEAACAVWGAHPSEAQTCIKGDGIMLSVDQAANLLNPIDWNNDEHIAALTSVWVSVANGMDDQERRETVLRILARGPSGTTEKPDSGLRIWLEVQPDSGKAILTALLPKDGLDDSHRARLWKQAVIRKDTFQADFFVDVVPRIVVLLSIDQTAAAVFDDHQAISDVLKTKDSRAELADRLMAAFPDAKTMTVKGRIAEYCSRLVGQGALKRFMPDELSEDDFRILESHFRGAFELLRLKSLLPAATK</sequence>
<dbReference type="HOGENOM" id="CLU_705388_0_0_4"/>
<evidence type="ECO:0000313" key="1">
    <source>
        <dbReference type="EMBL" id="AAZ61562.1"/>
    </source>
</evidence>
<name>Q46Z71_CUPPJ</name>
<dbReference type="AlphaFoldDB" id="Q46Z71"/>
<reference evidence="1" key="1">
    <citation type="submission" date="2005-08" db="EMBL/GenBank/DDBJ databases">
        <title>Complete sequence of Chromosome1 of Ralstonia eutropha JMP134.</title>
        <authorList>
            <person name="Copeland A."/>
            <person name="Lucas S."/>
            <person name="Lapidus A."/>
            <person name="Barry K."/>
            <person name="Detter J.C."/>
            <person name="Glavina T."/>
            <person name="Hammon N."/>
            <person name="Israni S."/>
            <person name="Pitluck S."/>
            <person name="Goltsman E."/>
            <person name="Martinez M."/>
            <person name="Schmutz J."/>
            <person name="Larimer F."/>
            <person name="Land M."/>
            <person name="Lykidis A."/>
            <person name="Richardson P."/>
        </authorList>
    </citation>
    <scope>NUCLEOTIDE SEQUENCE</scope>
    <source>
        <strain evidence="1">JMP134</strain>
    </source>
</reference>
<dbReference type="KEGG" id="reu:Reut_A2199"/>